<dbReference type="InterPro" id="IPR052035">
    <property type="entry name" value="ZnF_BED_domain_contain"/>
</dbReference>
<comment type="subcellular location">
    <subcellularLocation>
        <location evidence="1">Nucleus</location>
    </subcellularLocation>
</comment>
<evidence type="ECO:0000256" key="2">
    <source>
        <dbReference type="ARBA" id="ARBA00022723"/>
    </source>
</evidence>
<gene>
    <name evidence="6" type="ORF">VP01_4209g3</name>
</gene>
<evidence type="ECO:0000256" key="5">
    <source>
        <dbReference type="ARBA" id="ARBA00023242"/>
    </source>
</evidence>
<keyword evidence="5" id="KW-0539">Nucleus</keyword>
<reference evidence="6 7" key="1">
    <citation type="submission" date="2015-08" db="EMBL/GenBank/DDBJ databases">
        <title>Next Generation Sequencing and Analysis of the Genome of Puccinia sorghi L Schw, the Causal Agent of Maize Common Rust.</title>
        <authorList>
            <person name="Rochi L."/>
            <person name="Burguener G."/>
            <person name="Darino M."/>
            <person name="Turjanski A."/>
            <person name="Kreff E."/>
            <person name="Dieguez M.J."/>
            <person name="Sacco F."/>
        </authorList>
    </citation>
    <scope>NUCLEOTIDE SEQUENCE [LARGE SCALE GENOMIC DNA]</scope>
    <source>
        <strain evidence="6 7">RO10H11247</strain>
    </source>
</reference>
<dbReference type="Proteomes" id="UP000037035">
    <property type="component" value="Unassembled WGS sequence"/>
</dbReference>
<accession>A0A0L6UQQ5</accession>
<dbReference type="GO" id="GO:0008270">
    <property type="term" value="F:zinc ion binding"/>
    <property type="evidence" value="ECO:0007669"/>
    <property type="project" value="UniProtKB-KW"/>
</dbReference>
<evidence type="ECO:0000256" key="4">
    <source>
        <dbReference type="ARBA" id="ARBA00022833"/>
    </source>
</evidence>
<keyword evidence="7" id="KW-1185">Reference proteome</keyword>
<keyword evidence="2" id="KW-0479">Metal-binding</keyword>
<evidence type="ECO:0000256" key="3">
    <source>
        <dbReference type="ARBA" id="ARBA00022771"/>
    </source>
</evidence>
<dbReference type="EMBL" id="LAVV01009290">
    <property type="protein sequence ID" value="KNZ50854.1"/>
    <property type="molecule type" value="Genomic_DNA"/>
</dbReference>
<dbReference type="VEuPathDB" id="FungiDB:VP01_4209g3"/>
<dbReference type="AlphaFoldDB" id="A0A0L6UQQ5"/>
<dbReference type="OrthoDB" id="1607513at2759"/>
<organism evidence="6 7">
    <name type="scientific">Puccinia sorghi</name>
    <dbReference type="NCBI Taxonomy" id="27349"/>
    <lineage>
        <taxon>Eukaryota</taxon>
        <taxon>Fungi</taxon>
        <taxon>Dikarya</taxon>
        <taxon>Basidiomycota</taxon>
        <taxon>Pucciniomycotina</taxon>
        <taxon>Pucciniomycetes</taxon>
        <taxon>Pucciniales</taxon>
        <taxon>Pucciniaceae</taxon>
        <taxon>Puccinia</taxon>
    </lineage>
</organism>
<comment type="caution">
    <text evidence="6">The sequence shown here is derived from an EMBL/GenBank/DDBJ whole genome shotgun (WGS) entry which is preliminary data.</text>
</comment>
<dbReference type="PANTHER" id="PTHR46481:SF10">
    <property type="entry name" value="ZINC FINGER BED DOMAIN-CONTAINING PROTEIN 39"/>
    <property type="match status" value="1"/>
</dbReference>
<evidence type="ECO:0000313" key="7">
    <source>
        <dbReference type="Proteomes" id="UP000037035"/>
    </source>
</evidence>
<evidence type="ECO:0000256" key="1">
    <source>
        <dbReference type="ARBA" id="ARBA00004123"/>
    </source>
</evidence>
<evidence type="ECO:0000313" key="6">
    <source>
        <dbReference type="EMBL" id="KNZ50854.1"/>
    </source>
</evidence>
<dbReference type="PANTHER" id="PTHR46481">
    <property type="entry name" value="ZINC FINGER BED DOMAIN-CONTAINING PROTEIN 4"/>
    <property type="match status" value="1"/>
</dbReference>
<proteinExistence type="predicted"/>
<keyword evidence="4" id="KW-0862">Zinc</keyword>
<feature type="non-terminal residue" evidence="6">
    <location>
        <position position="1"/>
    </location>
</feature>
<evidence type="ECO:0008006" key="8">
    <source>
        <dbReference type="Google" id="ProtNLM"/>
    </source>
</evidence>
<keyword evidence="3" id="KW-0863">Zinc-finger</keyword>
<protein>
    <recommendedName>
        <fullName evidence="8">HAT C-terminal dimerisation domain-containing protein</fullName>
    </recommendedName>
</protein>
<sequence>DYHSAAPQAVGLSLSPGPAQQAYPSTMFIYSCTAWTPLISSSASQPDSAQKSWVGCHFNLNHKTNKFQCLAPNSKKKGKPCGVIIFQDLTSSTKSMSEHLKRVHHMVPPNQDQTNQLLLPNLIKHQLSEHCVSYFFPRLIFNVPILTAELLQQDQLFSSNMYFSHKSINNVIDQLHISFTVDAWTSPNMKAFMAVTVHGINPDWKMIDLLIGMPAVGIQVANLGNILVYILDDLELSNKLISITADNASRNSTHQPTSGMHGPCDQSHHPRWHQSLWCRYQIGGLQGG</sequence>
<name>A0A0L6UQQ5_9BASI</name>
<dbReference type="GO" id="GO:0005634">
    <property type="term" value="C:nucleus"/>
    <property type="evidence" value="ECO:0007669"/>
    <property type="project" value="UniProtKB-SubCell"/>
</dbReference>